<evidence type="ECO:0000256" key="1">
    <source>
        <dbReference type="ARBA" id="ARBA00009981"/>
    </source>
</evidence>
<sequence>MTITTLSSRELNHDVSHAKKAARKGPVIITDRGKPSHVLLTYEEFQRLSGRRQSLVDGLSMPGLSEIDFMPPRVEIKTREVDLS</sequence>
<dbReference type="InterPro" id="IPR036165">
    <property type="entry name" value="YefM-like_sf"/>
</dbReference>
<evidence type="ECO:0000256" key="2">
    <source>
        <dbReference type="RuleBase" id="RU362080"/>
    </source>
</evidence>
<organism evidence="3 4">
    <name type="scientific">Rhizobium laguerreae</name>
    <dbReference type="NCBI Taxonomy" id="1076926"/>
    <lineage>
        <taxon>Bacteria</taxon>
        <taxon>Pseudomonadati</taxon>
        <taxon>Pseudomonadota</taxon>
        <taxon>Alphaproteobacteria</taxon>
        <taxon>Hyphomicrobiales</taxon>
        <taxon>Rhizobiaceae</taxon>
        <taxon>Rhizobium/Agrobacterium group</taxon>
        <taxon>Rhizobium</taxon>
    </lineage>
</organism>
<dbReference type="SUPFAM" id="SSF143120">
    <property type="entry name" value="YefM-like"/>
    <property type="match status" value="1"/>
</dbReference>
<dbReference type="RefSeq" id="WP_077980878.1">
    <property type="nucleotide sequence ID" value="NZ_CP088094.1"/>
</dbReference>
<dbReference type="EMBL" id="JACHXX010000010">
    <property type="protein sequence ID" value="MBB3165330.1"/>
    <property type="molecule type" value="Genomic_DNA"/>
</dbReference>
<comment type="similarity">
    <text evidence="1 2">Belongs to the phD/YefM antitoxin family.</text>
</comment>
<dbReference type="Pfam" id="PF02604">
    <property type="entry name" value="PhdYeFM_antitox"/>
    <property type="match status" value="1"/>
</dbReference>
<comment type="function">
    <text evidence="2">Antitoxin component of a type II toxin-antitoxin (TA) system.</text>
</comment>
<dbReference type="Proteomes" id="UP000542811">
    <property type="component" value="Unassembled WGS sequence"/>
</dbReference>
<accession>A0ABR6GGB7</accession>
<gene>
    <name evidence="3" type="ORF">FHS25_005839</name>
</gene>
<keyword evidence="4" id="KW-1185">Reference proteome</keyword>
<evidence type="ECO:0000313" key="4">
    <source>
        <dbReference type="Proteomes" id="UP000542811"/>
    </source>
</evidence>
<reference evidence="3 4" key="1">
    <citation type="submission" date="2020-08" db="EMBL/GenBank/DDBJ databases">
        <title>Genomic Encyclopedia of Type Strains, Phase III (KMG-III): the genomes of soil and plant-associated and newly described type strains.</title>
        <authorList>
            <person name="Whitman W."/>
        </authorList>
    </citation>
    <scope>NUCLEOTIDE SEQUENCE [LARGE SCALE GENOMIC DNA]</scope>
    <source>
        <strain evidence="3 4">CECT 8280</strain>
    </source>
</reference>
<dbReference type="Gene3D" id="3.40.1620.10">
    <property type="entry name" value="YefM-like domain"/>
    <property type="match status" value="1"/>
</dbReference>
<dbReference type="NCBIfam" id="TIGR01552">
    <property type="entry name" value="phd_fam"/>
    <property type="match status" value="1"/>
</dbReference>
<name>A0ABR6GGB7_9HYPH</name>
<dbReference type="InterPro" id="IPR006442">
    <property type="entry name" value="Antitoxin_Phd/YefM"/>
</dbReference>
<proteinExistence type="inferred from homology"/>
<evidence type="ECO:0000313" key="3">
    <source>
        <dbReference type="EMBL" id="MBB3165330.1"/>
    </source>
</evidence>
<comment type="caution">
    <text evidence="3">The sequence shown here is derived from an EMBL/GenBank/DDBJ whole genome shotgun (WGS) entry which is preliminary data.</text>
</comment>
<protein>
    <recommendedName>
        <fullName evidence="2">Antitoxin</fullName>
    </recommendedName>
</protein>